<evidence type="ECO:0000313" key="6">
    <source>
        <dbReference type="EMBL" id="NOL60258.1"/>
    </source>
</evidence>
<protein>
    <submittedName>
        <fullName evidence="6">Helix-turn-helix transcriptional regulator</fullName>
    </submittedName>
</protein>
<proteinExistence type="predicted"/>
<evidence type="ECO:0000313" key="8">
    <source>
        <dbReference type="Proteomes" id="UP000546917"/>
    </source>
</evidence>
<dbReference type="InterPro" id="IPR036388">
    <property type="entry name" value="WH-like_DNA-bd_sf"/>
</dbReference>
<dbReference type="InterPro" id="IPR002577">
    <property type="entry name" value="HTH_HxlR"/>
</dbReference>
<dbReference type="STRING" id="74969.FAD_0576"/>
<keyword evidence="7" id="KW-1185">Reference proteome</keyword>
<sequence>MKNSRAEACMIYDNEKTICIDTSLPVFDLLGKRYTLFILGVIGNNNTRKNFNDIYNSIPGSNRTIIARRLKELTDAGIVKRCRKEVVTYELTEKGQDIRKGVICFLDSIDRTM</sequence>
<dbReference type="SUPFAM" id="SSF46785">
    <property type="entry name" value="Winged helix' DNA-binding domain"/>
    <property type="match status" value="1"/>
</dbReference>
<evidence type="ECO:0000313" key="7">
    <source>
        <dbReference type="Proteomes" id="UP000192050"/>
    </source>
</evidence>
<reference evidence="6 8" key="2">
    <citation type="submission" date="2020-05" db="EMBL/GenBank/DDBJ databases">
        <authorList>
            <person name="Zhang R."/>
        </authorList>
    </citation>
    <scope>NUCLEOTIDE SEQUENCE [LARGE SCALE GENOMIC DNA]</scope>
    <source>
        <strain evidence="6 8">DSM 28986</strain>
    </source>
</reference>
<feature type="domain" description="HTH hxlR-type" evidence="4">
    <location>
        <begin position="19"/>
        <end position="113"/>
    </location>
</feature>
<dbReference type="PROSITE" id="PS51118">
    <property type="entry name" value="HTH_HXLR"/>
    <property type="match status" value="1"/>
</dbReference>
<reference evidence="5 7" key="1">
    <citation type="submission" date="2011-10" db="EMBL/GenBank/DDBJ databases">
        <title>Metabolic and evolutionary patterns in the extreme acidophile Ferroplasma acidiphilum.</title>
        <authorList>
            <person name="Golyshina O.V."/>
            <person name="Kozyavkin S.A."/>
            <person name="Tatusov R.L."/>
            <person name="Slesarev A.I."/>
            <person name="Golyshin P.N."/>
        </authorList>
    </citation>
    <scope>NUCLEOTIDE SEQUENCE [LARGE SCALE GENOMIC DNA]</scope>
    <source>
        <strain evidence="5">Berkeley</strain>
        <strain evidence="7">Y</strain>
    </source>
</reference>
<dbReference type="EMBL" id="CP015363">
    <property type="protein sequence ID" value="ARD84488.1"/>
    <property type="molecule type" value="Genomic_DNA"/>
</dbReference>
<accession>A0A1V0N2X5</accession>
<dbReference type="GO" id="GO:0003677">
    <property type="term" value="F:DNA binding"/>
    <property type="evidence" value="ECO:0007669"/>
    <property type="project" value="UniProtKB-KW"/>
</dbReference>
<dbReference type="Gene3D" id="1.10.10.10">
    <property type="entry name" value="Winged helix-like DNA-binding domain superfamily/Winged helix DNA-binding domain"/>
    <property type="match status" value="1"/>
</dbReference>
<dbReference type="EMBL" id="JABGBP010000178">
    <property type="protein sequence ID" value="NOL60258.1"/>
    <property type="molecule type" value="Genomic_DNA"/>
</dbReference>
<dbReference type="PANTHER" id="PTHR33204">
    <property type="entry name" value="TRANSCRIPTIONAL REGULATOR, MARR FAMILY"/>
    <property type="match status" value="1"/>
</dbReference>
<dbReference type="InterPro" id="IPR036390">
    <property type="entry name" value="WH_DNA-bd_sf"/>
</dbReference>
<organism evidence="5 7">
    <name type="scientific">Ferroplasma acidiphilum</name>
    <dbReference type="NCBI Taxonomy" id="74969"/>
    <lineage>
        <taxon>Archaea</taxon>
        <taxon>Methanobacteriati</taxon>
        <taxon>Thermoplasmatota</taxon>
        <taxon>Thermoplasmata</taxon>
        <taxon>Thermoplasmatales</taxon>
        <taxon>Ferroplasmaceae</taxon>
        <taxon>Ferroplasma</taxon>
    </lineage>
</organism>
<dbReference type="Proteomes" id="UP000546917">
    <property type="component" value="Unassembled WGS sequence"/>
</dbReference>
<dbReference type="KEGG" id="fai:FAD_0576"/>
<dbReference type="RefSeq" id="WP_009887633.1">
    <property type="nucleotide sequence ID" value="NZ_CP015363.1"/>
</dbReference>
<dbReference type="Pfam" id="PF01638">
    <property type="entry name" value="HxlR"/>
    <property type="match status" value="1"/>
</dbReference>
<name>A0A1V0N2X5_9ARCH</name>
<evidence type="ECO:0000259" key="4">
    <source>
        <dbReference type="PROSITE" id="PS51118"/>
    </source>
</evidence>
<evidence type="ECO:0000256" key="1">
    <source>
        <dbReference type="ARBA" id="ARBA00023015"/>
    </source>
</evidence>
<evidence type="ECO:0000256" key="3">
    <source>
        <dbReference type="ARBA" id="ARBA00023163"/>
    </source>
</evidence>
<dbReference type="AlphaFoldDB" id="A0A1V0N2X5"/>
<evidence type="ECO:0000256" key="2">
    <source>
        <dbReference type="ARBA" id="ARBA00023125"/>
    </source>
</evidence>
<keyword evidence="2" id="KW-0238">DNA-binding</keyword>
<gene>
    <name evidence="5" type="ORF">FAD_0576</name>
    <name evidence="6" type="ORF">HLB00_05340</name>
</gene>
<keyword evidence="3" id="KW-0804">Transcription</keyword>
<dbReference type="Proteomes" id="UP000192050">
    <property type="component" value="Chromosome"/>
</dbReference>
<keyword evidence="1" id="KW-0805">Transcription regulation</keyword>
<dbReference type="GeneID" id="31676080"/>
<dbReference type="GeneID" id="16025783"/>
<dbReference type="OrthoDB" id="56199at2157"/>
<evidence type="ECO:0000313" key="5">
    <source>
        <dbReference type="EMBL" id="ARD84488.1"/>
    </source>
</evidence>
<dbReference type="PANTHER" id="PTHR33204:SF37">
    <property type="entry name" value="HTH-TYPE TRANSCRIPTIONAL REGULATOR YODB"/>
    <property type="match status" value="1"/>
</dbReference>